<dbReference type="Proteomes" id="UP000829354">
    <property type="component" value="Chromosome V"/>
</dbReference>
<name>A0AAE9F536_CAEBR</name>
<feature type="transmembrane region" description="Helical" evidence="5">
    <location>
        <begin position="25"/>
        <end position="47"/>
    </location>
</feature>
<dbReference type="SMART" id="SM01381">
    <property type="entry name" value="7TM_GPCR_Srsx"/>
    <property type="match status" value="1"/>
</dbReference>
<dbReference type="InterPro" id="IPR000276">
    <property type="entry name" value="GPCR_Rhodpsn"/>
</dbReference>
<evidence type="ECO:0000256" key="2">
    <source>
        <dbReference type="ARBA" id="ARBA00022692"/>
    </source>
</evidence>
<sequence>MVDVGLAIPDIQLGRTSCFHVMVPFVFFEAAQAVIMLELVIDVYIIVKMPGFYKTVKTWIYLLAALIAPSIVGIIFSIWGFTYLDDEEIYFCNPTSCKVQ</sequence>
<feature type="transmembrane region" description="Helical" evidence="5">
    <location>
        <begin position="59"/>
        <end position="81"/>
    </location>
</feature>
<dbReference type="GO" id="GO:0004930">
    <property type="term" value="F:G protein-coupled receptor activity"/>
    <property type="evidence" value="ECO:0007669"/>
    <property type="project" value="InterPro"/>
</dbReference>
<organism evidence="7 9">
    <name type="scientific">Caenorhabditis briggsae</name>
    <dbReference type="NCBI Taxonomy" id="6238"/>
    <lineage>
        <taxon>Eukaryota</taxon>
        <taxon>Metazoa</taxon>
        <taxon>Ecdysozoa</taxon>
        <taxon>Nematoda</taxon>
        <taxon>Chromadorea</taxon>
        <taxon>Rhabditida</taxon>
        <taxon>Rhabditina</taxon>
        <taxon>Rhabditomorpha</taxon>
        <taxon>Rhabditoidea</taxon>
        <taxon>Rhabditidae</taxon>
        <taxon>Peloderinae</taxon>
        <taxon>Caenorhabditis</taxon>
    </lineage>
</organism>
<dbReference type="EMBL" id="CP090895">
    <property type="protein sequence ID" value="ULT88490.1"/>
    <property type="molecule type" value="Genomic_DNA"/>
</dbReference>
<accession>A0AAE9F536</accession>
<evidence type="ECO:0000313" key="9">
    <source>
        <dbReference type="Proteomes" id="UP000829354"/>
    </source>
</evidence>
<dbReference type="Pfam" id="PF10320">
    <property type="entry name" value="7TM_GPCR_Srsx"/>
    <property type="match status" value="1"/>
</dbReference>
<comment type="subcellular location">
    <subcellularLocation>
        <location evidence="1">Membrane</location>
    </subcellularLocation>
</comment>
<proteinExistence type="predicted"/>
<keyword evidence="4 5" id="KW-0472">Membrane</keyword>
<evidence type="ECO:0000313" key="6">
    <source>
        <dbReference type="EMBL" id="ULT88490.1"/>
    </source>
</evidence>
<keyword evidence="9" id="KW-1185">Reference proteome</keyword>
<evidence type="ECO:0000256" key="1">
    <source>
        <dbReference type="ARBA" id="ARBA00004370"/>
    </source>
</evidence>
<gene>
    <name evidence="6" type="ORF">L3Y34_007592</name>
    <name evidence="7" type="ORF">L5515_007437</name>
</gene>
<keyword evidence="2 5" id="KW-0812">Transmembrane</keyword>
<evidence type="ECO:0000313" key="8">
    <source>
        <dbReference type="Proteomes" id="UP000827892"/>
    </source>
</evidence>
<reference evidence="7 9" key="2">
    <citation type="submission" date="2022-04" db="EMBL/GenBank/DDBJ databases">
        <title>Chromosome-level reference genomes for two strains of Caenorhabditis briggsae: an improved platform for comparative genomics.</title>
        <authorList>
            <person name="Stevens L."/>
            <person name="Andersen E."/>
        </authorList>
    </citation>
    <scope>NUCLEOTIDE SEQUENCE [LARGE SCALE GENOMIC DNA]</scope>
    <source>
        <strain evidence="7">VX34</strain>
        <tissue evidence="7">Whole-organism</tissue>
    </source>
</reference>
<evidence type="ECO:0000256" key="3">
    <source>
        <dbReference type="ARBA" id="ARBA00022989"/>
    </source>
</evidence>
<dbReference type="AlphaFoldDB" id="A0AAE9F536"/>
<evidence type="ECO:0000256" key="5">
    <source>
        <dbReference type="SAM" id="Phobius"/>
    </source>
</evidence>
<dbReference type="EMBL" id="CP092624">
    <property type="protein sequence ID" value="UMM34294.1"/>
    <property type="molecule type" value="Genomic_DNA"/>
</dbReference>
<dbReference type="GO" id="GO:0016020">
    <property type="term" value="C:membrane"/>
    <property type="evidence" value="ECO:0007669"/>
    <property type="project" value="UniProtKB-SubCell"/>
</dbReference>
<reference evidence="6 8" key="1">
    <citation type="submission" date="2022-02" db="EMBL/GenBank/DDBJ databases">
        <title>Chromosome-level reference genomes for two strains of Caenorhabditis briggsae: an improved platform for comparative genomics.</title>
        <authorList>
            <person name="Stevens L."/>
            <person name="Andersen E.C."/>
        </authorList>
    </citation>
    <scope>NUCLEOTIDE SEQUENCE [LARGE SCALE GENOMIC DNA]</scope>
    <source>
        <strain evidence="6">QX1410_ONT</strain>
        <tissue evidence="6">Whole-organism</tissue>
    </source>
</reference>
<dbReference type="InterPro" id="IPR019424">
    <property type="entry name" value="7TM_GPCR_Srsx"/>
</dbReference>
<evidence type="ECO:0000256" key="4">
    <source>
        <dbReference type="ARBA" id="ARBA00023136"/>
    </source>
</evidence>
<keyword evidence="3 5" id="KW-1133">Transmembrane helix</keyword>
<evidence type="ECO:0000313" key="7">
    <source>
        <dbReference type="EMBL" id="UMM34294.1"/>
    </source>
</evidence>
<protein>
    <submittedName>
        <fullName evidence="7">Uncharacterized protein</fullName>
    </submittedName>
</protein>
<dbReference type="Proteomes" id="UP000827892">
    <property type="component" value="Chromosome V"/>
</dbReference>